<dbReference type="RefSeq" id="WP_005215579.1">
    <property type="nucleotide sequence ID" value="NZ_KB291704.1"/>
</dbReference>
<sequence length="171" mass="20396">MDIAQLEPEKIKDLPHMEVGHMLLFKSKESSIEGPVFYIKEDISKVSKTLPKISIQLKDIVINWGYSSPLMLMVKLNNDDNLIYGQWFNKYNNTDRELFKEILFQDKLNFCIVDRYNNCKIRFKYTNIYKKAIWGYFKINENDRKWSQKMYESDIIAITETLESKAQLFNL</sequence>
<reference evidence="1 2" key="1">
    <citation type="submission" date="2012-05" db="EMBL/GenBank/DDBJ databases">
        <authorList>
            <person name="Weinstock G."/>
            <person name="Sodergren E."/>
            <person name="Lobos E.A."/>
            <person name="Fulton L."/>
            <person name="Fulton R."/>
            <person name="Courtney L."/>
            <person name="Fronick C."/>
            <person name="O'Laughlin M."/>
            <person name="Godfrey J."/>
            <person name="Wilson R.M."/>
            <person name="Miner T."/>
            <person name="Farmer C."/>
            <person name="Delehaunty K."/>
            <person name="Cordes M."/>
            <person name="Minx P."/>
            <person name="Tomlinson C."/>
            <person name="Chen J."/>
            <person name="Wollam A."/>
            <person name="Pepin K.H."/>
            <person name="Bhonagiri V."/>
            <person name="Zhang X."/>
            <person name="Suruliraj S."/>
            <person name="Warren W."/>
            <person name="Mitreva M."/>
            <person name="Mardis E.R."/>
            <person name="Wilson R.K."/>
        </authorList>
    </citation>
    <scope>NUCLEOTIDE SEQUENCE [LARGE SCALE GENOMIC DNA]</scope>
    <source>
        <strain evidence="1 2">DSM 1785</strain>
    </source>
</reference>
<gene>
    <name evidence="1" type="ORF">HMPREF0216_03059</name>
</gene>
<proteinExistence type="predicted"/>
<dbReference type="HOGENOM" id="CLU_1560268_0_0_9"/>
<comment type="caution">
    <text evidence="1">The sequence shown here is derived from an EMBL/GenBank/DDBJ whole genome shotgun (WGS) entry which is preliminary data.</text>
</comment>
<dbReference type="AlphaFoldDB" id="L1Q4K2"/>
<accession>L1Q4K2</accession>
<dbReference type="EMBL" id="AMEZ01000117">
    <property type="protein sequence ID" value="EKY22898.1"/>
    <property type="molecule type" value="Genomic_DNA"/>
</dbReference>
<dbReference type="PATRIC" id="fig|545697.3.peg.2999"/>
<name>L1Q4K2_9CLOT</name>
<protein>
    <submittedName>
        <fullName evidence="1">Uncharacterized protein</fullName>
    </submittedName>
</protein>
<organism evidence="1 2">
    <name type="scientific">Clostridium celatum DSM 1785</name>
    <dbReference type="NCBI Taxonomy" id="545697"/>
    <lineage>
        <taxon>Bacteria</taxon>
        <taxon>Bacillati</taxon>
        <taxon>Bacillota</taxon>
        <taxon>Clostridia</taxon>
        <taxon>Eubacteriales</taxon>
        <taxon>Clostridiaceae</taxon>
        <taxon>Clostridium</taxon>
    </lineage>
</organism>
<evidence type="ECO:0000313" key="1">
    <source>
        <dbReference type="EMBL" id="EKY22898.1"/>
    </source>
</evidence>
<dbReference type="Proteomes" id="UP000010420">
    <property type="component" value="Unassembled WGS sequence"/>
</dbReference>
<keyword evidence="2" id="KW-1185">Reference proteome</keyword>
<evidence type="ECO:0000313" key="2">
    <source>
        <dbReference type="Proteomes" id="UP000010420"/>
    </source>
</evidence>